<feature type="compositionally biased region" description="Basic and acidic residues" evidence="1">
    <location>
        <begin position="43"/>
        <end position="52"/>
    </location>
</feature>
<keyword evidence="2" id="KW-0732">Signal</keyword>
<feature type="signal peptide" evidence="2">
    <location>
        <begin position="1"/>
        <end position="22"/>
    </location>
</feature>
<feature type="region of interest" description="Disordered" evidence="1">
    <location>
        <begin position="26"/>
        <end position="75"/>
    </location>
</feature>
<name>A0A226DN51_FOLCA</name>
<protein>
    <submittedName>
        <fullName evidence="3">Uncharacterized protein</fullName>
    </submittedName>
</protein>
<comment type="caution">
    <text evidence="3">The sequence shown here is derived from an EMBL/GenBank/DDBJ whole genome shotgun (WGS) entry which is preliminary data.</text>
</comment>
<dbReference type="Proteomes" id="UP000198287">
    <property type="component" value="Unassembled WGS sequence"/>
</dbReference>
<evidence type="ECO:0000313" key="4">
    <source>
        <dbReference type="Proteomes" id="UP000198287"/>
    </source>
</evidence>
<sequence length="122" mass="13482">MPPNKQLLIAASLIITSFQIDAYPRPSAEIGLDPATLNEAGEPDFKTKRQEEEAPPANETETPVPEKQPPPLPELLQRLQDAQKAAHVIQYTHTIEPESHHKGLLTSLYDSAVKAVHHMGYS</sequence>
<keyword evidence="4" id="KW-1185">Reference proteome</keyword>
<gene>
    <name evidence="3" type="ORF">Fcan01_19290</name>
</gene>
<evidence type="ECO:0000256" key="2">
    <source>
        <dbReference type="SAM" id="SignalP"/>
    </source>
</evidence>
<proteinExistence type="predicted"/>
<dbReference type="EMBL" id="LNIX01000016">
    <property type="protein sequence ID" value="OXA46041.1"/>
    <property type="molecule type" value="Genomic_DNA"/>
</dbReference>
<feature type="chain" id="PRO_5013302397" evidence="2">
    <location>
        <begin position="23"/>
        <end position="122"/>
    </location>
</feature>
<organism evidence="3 4">
    <name type="scientific">Folsomia candida</name>
    <name type="common">Springtail</name>
    <dbReference type="NCBI Taxonomy" id="158441"/>
    <lineage>
        <taxon>Eukaryota</taxon>
        <taxon>Metazoa</taxon>
        <taxon>Ecdysozoa</taxon>
        <taxon>Arthropoda</taxon>
        <taxon>Hexapoda</taxon>
        <taxon>Collembola</taxon>
        <taxon>Entomobryomorpha</taxon>
        <taxon>Isotomoidea</taxon>
        <taxon>Isotomidae</taxon>
        <taxon>Proisotominae</taxon>
        <taxon>Folsomia</taxon>
    </lineage>
</organism>
<reference evidence="3 4" key="1">
    <citation type="submission" date="2015-12" db="EMBL/GenBank/DDBJ databases">
        <title>The genome of Folsomia candida.</title>
        <authorList>
            <person name="Faddeeva A."/>
            <person name="Derks M.F."/>
            <person name="Anvar Y."/>
            <person name="Smit S."/>
            <person name="Van Straalen N."/>
            <person name="Roelofs D."/>
        </authorList>
    </citation>
    <scope>NUCLEOTIDE SEQUENCE [LARGE SCALE GENOMIC DNA]</scope>
    <source>
        <strain evidence="3 4">VU population</strain>
        <tissue evidence="3">Whole body</tissue>
    </source>
</reference>
<accession>A0A226DN51</accession>
<evidence type="ECO:0000313" key="3">
    <source>
        <dbReference type="EMBL" id="OXA46041.1"/>
    </source>
</evidence>
<dbReference type="AlphaFoldDB" id="A0A226DN51"/>
<feature type="compositionally biased region" description="Low complexity" evidence="1">
    <location>
        <begin position="55"/>
        <end position="65"/>
    </location>
</feature>
<evidence type="ECO:0000256" key="1">
    <source>
        <dbReference type="SAM" id="MobiDB-lite"/>
    </source>
</evidence>